<reference evidence="1 2" key="1">
    <citation type="submission" date="2024-01" db="EMBL/GenBank/DDBJ databases">
        <title>Genomic insights into the taxonomy and metabolism of the cyanobacterium Pannus brasiliensis CCIBt3594.</title>
        <authorList>
            <person name="Machado M."/>
            <person name="Botero N.B."/>
            <person name="Andreote A.P.D."/>
            <person name="Feitosa A.M.T."/>
            <person name="Popin R."/>
            <person name="Sivonen K."/>
            <person name="Fiore M.F."/>
        </authorList>
    </citation>
    <scope>NUCLEOTIDE SEQUENCE [LARGE SCALE GENOMIC DNA]</scope>
    <source>
        <strain evidence="1 2">CCIBt3594</strain>
    </source>
</reference>
<dbReference type="AlphaFoldDB" id="A0AAW9QVS3"/>
<name>A0AAW9QVS3_9CHRO</name>
<evidence type="ECO:0000313" key="2">
    <source>
        <dbReference type="Proteomes" id="UP001328733"/>
    </source>
</evidence>
<dbReference type="Proteomes" id="UP001328733">
    <property type="component" value="Unassembled WGS sequence"/>
</dbReference>
<proteinExistence type="predicted"/>
<comment type="caution">
    <text evidence="1">The sequence shown here is derived from an EMBL/GenBank/DDBJ whole genome shotgun (WGS) entry which is preliminary data.</text>
</comment>
<dbReference type="RefSeq" id="WP_332866032.1">
    <property type="nucleotide sequence ID" value="NZ_JBAFSM010000030.1"/>
</dbReference>
<gene>
    <name evidence="1" type="ORF">V0288_15580</name>
</gene>
<sequence length="67" mass="7772">MSEVIEIPIELTRFQLPEAVQERLQFLLDRQDAGETLTVSERKEAEGLIELAEFLALLHLRSHRLTK</sequence>
<accession>A0AAW9QVS3</accession>
<organism evidence="1 2">
    <name type="scientific">Pannus brasiliensis CCIBt3594</name>
    <dbReference type="NCBI Taxonomy" id="1427578"/>
    <lineage>
        <taxon>Bacteria</taxon>
        <taxon>Bacillati</taxon>
        <taxon>Cyanobacteriota</taxon>
        <taxon>Cyanophyceae</taxon>
        <taxon>Oscillatoriophycideae</taxon>
        <taxon>Chroococcales</taxon>
        <taxon>Microcystaceae</taxon>
        <taxon>Pannus</taxon>
    </lineage>
</organism>
<protein>
    <submittedName>
        <fullName evidence="1">Uncharacterized protein</fullName>
    </submittedName>
</protein>
<evidence type="ECO:0000313" key="1">
    <source>
        <dbReference type="EMBL" id="MEG3438552.1"/>
    </source>
</evidence>
<dbReference type="EMBL" id="JBAFSM010000030">
    <property type="protein sequence ID" value="MEG3438552.1"/>
    <property type="molecule type" value="Genomic_DNA"/>
</dbReference>
<keyword evidence="2" id="KW-1185">Reference proteome</keyword>